<proteinExistence type="predicted"/>
<dbReference type="Pfam" id="PF17829">
    <property type="entry name" value="GH115_C"/>
    <property type="match status" value="1"/>
</dbReference>
<organism evidence="3 4">
    <name type="scientific">Croceibacterium mercuriale</name>
    <dbReference type="NCBI Taxonomy" id="1572751"/>
    <lineage>
        <taxon>Bacteria</taxon>
        <taxon>Pseudomonadati</taxon>
        <taxon>Pseudomonadota</taxon>
        <taxon>Alphaproteobacteria</taxon>
        <taxon>Sphingomonadales</taxon>
        <taxon>Erythrobacteraceae</taxon>
        <taxon>Croceibacterium</taxon>
    </lineage>
</organism>
<dbReference type="InterPro" id="IPR029018">
    <property type="entry name" value="Hex-like_dom2"/>
</dbReference>
<dbReference type="InterPro" id="IPR031924">
    <property type="entry name" value="GH115"/>
</dbReference>
<dbReference type="Gene3D" id="2.60.120.1620">
    <property type="match status" value="1"/>
</dbReference>
<evidence type="ECO:0000313" key="3">
    <source>
        <dbReference type="EMBL" id="KHL25055.1"/>
    </source>
</evidence>
<dbReference type="GO" id="GO:0005975">
    <property type="term" value="P:carbohydrate metabolic process"/>
    <property type="evidence" value="ECO:0007669"/>
    <property type="project" value="UniProtKB-ARBA"/>
</dbReference>
<dbReference type="Gene3D" id="3.30.379.10">
    <property type="entry name" value="Chitobiase/beta-hexosaminidase domain 2-like"/>
    <property type="match status" value="1"/>
</dbReference>
<dbReference type="STRING" id="1572751.PK98_10460"/>
<dbReference type="GO" id="GO:0016787">
    <property type="term" value="F:hydrolase activity"/>
    <property type="evidence" value="ECO:0007669"/>
    <property type="project" value="UniProtKB-KW"/>
</dbReference>
<dbReference type="Gene3D" id="3.20.20.520">
    <property type="entry name" value="Glycosyl hydrolase family 115"/>
    <property type="match status" value="1"/>
</dbReference>
<gene>
    <name evidence="3" type="ORF">PK98_10460</name>
</gene>
<evidence type="ECO:0000259" key="2">
    <source>
        <dbReference type="Pfam" id="PF17829"/>
    </source>
</evidence>
<keyword evidence="1" id="KW-0378">Hydrolase</keyword>
<accession>A0A0B2BYX5</accession>
<dbReference type="PANTHER" id="PTHR37842:SF2">
    <property type="entry name" value="GYLCOSYL HYDROLASE 115 C-TERMINAL DOMAIN-CONTAINING PROTEIN"/>
    <property type="match status" value="1"/>
</dbReference>
<dbReference type="Pfam" id="PF15979">
    <property type="entry name" value="Glyco_hydro_115"/>
    <property type="match status" value="1"/>
</dbReference>
<dbReference type="InterPro" id="IPR042301">
    <property type="entry name" value="GH115_sf"/>
</dbReference>
<evidence type="ECO:0000256" key="1">
    <source>
        <dbReference type="ARBA" id="ARBA00022801"/>
    </source>
</evidence>
<sequence length="912" mass="99677">MAFLCSGTTIAQDRQQVVLFDGESVASVVHDPARPLALAATMLAGDLQSVTNQAAGTFTSIEDCGMTCVVIAAKDSPLLAAVAQDTGLDAAQLGDQWEQYVRVALPSRTVAGRTYLVIAGSDTRGAIWGTVDLTREMGVSAWEWWADVAPTRVDRLVVDGGSRLSKAPSVQYRGIFLNDEDWGLQPWAARTFEAEVGDIGPKTYGRIFQLMWRLKANLIWPAMHDSTTPFYQIAGNADAARDHAIVVGTSHAEPMMRNNVREWDDARGEFNFFTNRAAMLDYWRDRAEEVRGFENIYSVGLRGKHDSAMEGAATPEIARDTMAEVIGLQRDLLAEAQGTPATQIPQALTLYKEVLDLYGMGLKVPEDVTLVWPENNYGYINQLPTPAEQARSGGSGVYYHISYWGRPHDYLWLATTHPALIREQLDRAWQMQARRIWVVNVGDIKPGEYLTQYFLDLAFDDDQLKLAPRAHLERWMGEQFGAELGPEAAAILTRYYDLAFERRPEFMGFNQVEPTRPVLIGDYIRSGGAEAQQRIDVYAGLRAQAEALAARVPAERQDAFFQLVLYPVRGAASINERNLKLDLAALYTRQGRPVANQLSVEAQAAHVRIVSDTAQYNALGDGKWAGMMDLAPRRLPVFAEPSYPQARFAERAGCAVDASELTFVQGRPAVHALTIYGWGEDAAWTLAGQTGIVPGLASGRLAAGNGYQQRVSVSYDGQAAAPVFGKVTCGGKDLAISGRIVTATGPDAPVEIERTITLVRPEGGEPSPDWEWIDGLGSSGRALRSRLALASREGPAGTAALGYRFETGAAGDAVLHVVGLPVHPLTSANGLRLAVQVDDQPLVVLDFETHGRSDEWKRNVLSNSARRTIALPHLAPGLHSIRVHALDPGFLLDRLEVRLDGAPDRYGAPPLR</sequence>
<dbReference type="Proteomes" id="UP000030988">
    <property type="component" value="Unassembled WGS sequence"/>
</dbReference>
<reference evidence="3 4" key="1">
    <citation type="submission" date="2014-11" db="EMBL/GenBank/DDBJ databases">
        <title>Draft genome sequence of Kirrobacter mercurialis.</title>
        <authorList>
            <person name="Coil D.A."/>
            <person name="Eisen J.A."/>
        </authorList>
    </citation>
    <scope>NUCLEOTIDE SEQUENCE [LARGE SCALE GENOMIC DNA]</scope>
    <source>
        <strain evidence="3 4">Coronado</strain>
    </source>
</reference>
<feature type="domain" description="Gylcosyl hydrolase 115 C-terminal" evidence="2">
    <location>
        <begin position="769"/>
        <end position="910"/>
    </location>
</feature>
<dbReference type="InterPro" id="IPR041437">
    <property type="entry name" value="GH115_C"/>
</dbReference>
<dbReference type="AlphaFoldDB" id="A0A0B2BYX5"/>
<name>A0A0B2BYX5_9SPHN</name>
<comment type="caution">
    <text evidence="3">The sequence shown here is derived from an EMBL/GenBank/DDBJ whole genome shotgun (WGS) entry which is preliminary data.</text>
</comment>
<protein>
    <recommendedName>
        <fullName evidence="2">Gylcosyl hydrolase 115 C-terminal domain-containing protein</fullName>
    </recommendedName>
</protein>
<dbReference type="PANTHER" id="PTHR37842">
    <property type="match status" value="1"/>
</dbReference>
<evidence type="ECO:0000313" key="4">
    <source>
        <dbReference type="Proteomes" id="UP000030988"/>
    </source>
</evidence>
<dbReference type="EMBL" id="JTDN01000002">
    <property type="protein sequence ID" value="KHL25055.1"/>
    <property type="molecule type" value="Genomic_DNA"/>
</dbReference>
<keyword evidence="4" id="KW-1185">Reference proteome</keyword>
<dbReference type="Gene3D" id="1.20.58.2150">
    <property type="match status" value="1"/>
</dbReference>